<reference evidence="1 2" key="1">
    <citation type="submission" date="2020-01" db="EMBL/GenBank/DDBJ databases">
        <authorList>
            <person name="Peng S.Y."/>
            <person name="Li J."/>
            <person name="Wang M."/>
            <person name="Wang L."/>
            <person name="Wang C.Q."/>
            <person name="Wang J.R."/>
        </authorList>
    </citation>
    <scope>NUCLEOTIDE SEQUENCE [LARGE SCALE GENOMIC DNA]</scope>
    <source>
        <strain evidence="1 2">XCT-34</strain>
    </source>
</reference>
<dbReference type="InterPro" id="IPR008990">
    <property type="entry name" value="Elect_transpt_acc-like_dom_sf"/>
</dbReference>
<dbReference type="InterPro" id="IPR023408">
    <property type="entry name" value="MscS_beta-dom_sf"/>
</dbReference>
<protein>
    <submittedName>
        <fullName evidence="1">Uncharacterized protein</fullName>
    </submittedName>
</protein>
<dbReference type="Proteomes" id="UP000541347">
    <property type="component" value="Unassembled WGS sequence"/>
</dbReference>
<proteinExistence type="predicted"/>
<name>A0ABW9ZB73_9HYPH</name>
<dbReference type="RefSeq" id="WP_161672730.1">
    <property type="nucleotide sequence ID" value="NZ_JAABLP010000001.1"/>
</dbReference>
<gene>
    <name evidence="1" type="ORF">GWI71_00110</name>
</gene>
<dbReference type="InterPro" id="IPR009159">
    <property type="entry name" value="Dhfr_type_II"/>
</dbReference>
<sequence>MIDLTKKWKTRDGEPVVSLALVAHGEKLSGLICGKNWGAWATWCPGTGKNRGAWKTWRLSAGEDVGFGRKSGWDLVPDEDEPAAPRFPRGCRVRKKGGSWWEGVVVGHYSTRQTPDGVCVQLEKPNGPVQIYPASAMEAIK</sequence>
<keyword evidence="2" id="KW-1185">Reference proteome</keyword>
<dbReference type="Pfam" id="PF06442">
    <property type="entry name" value="DHFR_2"/>
    <property type="match status" value="1"/>
</dbReference>
<dbReference type="EMBL" id="JAABLP010000001">
    <property type="protein sequence ID" value="NBN62075.1"/>
    <property type="molecule type" value="Genomic_DNA"/>
</dbReference>
<dbReference type="SUPFAM" id="SSF50090">
    <property type="entry name" value="Electron transport accessory proteins"/>
    <property type="match status" value="1"/>
</dbReference>
<evidence type="ECO:0000313" key="2">
    <source>
        <dbReference type="Proteomes" id="UP000541347"/>
    </source>
</evidence>
<organism evidence="1 2">
    <name type="scientific">Pannonibacter tanglangensis</name>
    <dbReference type="NCBI Taxonomy" id="2750084"/>
    <lineage>
        <taxon>Bacteria</taxon>
        <taxon>Pseudomonadati</taxon>
        <taxon>Pseudomonadota</taxon>
        <taxon>Alphaproteobacteria</taxon>
        <taxon>Hyphomicrobiales</taxon>
        <taxon>Stappiaceae</taxon>
        <taxon>Pannonibacter</taxon>
    </lineage>
</organism>
<dbReference type="Gene3D" id="2.30.30.60">
    <property type="match status" value="1"/>
</dbReference>
<accession>A0ABW9ZB73</accession>
<evidence type="ECO:0000313" key="1">
    <source>
        <dbReference type="EMBL" id="NBN62075.1"/>
    </source>
</evidence>
<comment type="caution">
    <text evidence="1">The sequence shown here is derived from an EMBL/GenBank/DDBJ whole genome shotgun (WGS) entry which is preliminary data.</text>
</comment>